<dbReference type="EMBL" id="VSSQ01011661">
    <property type="protein sequence ID" value="MPM47395.1"/>
    <property type="molecule type" value="Genomic_DNA"/>
</dbReference>
<dbReference type="EC" id="2.1.1.-" evidence="3"/>
<dbReference type="GO" id="GO:0032259">
    <property type="term" value="P:methylation"/>
    <property type="evidence" value="ECO:0007669"/>
    <property type="project" value="UniProtKB-KW"/>
</dbReference>
<reference evidence="3" key="1">
    <citation type="submission" date="2019-08" db="EMBL/GenBank/DDBJ databases">
        <authorList>
            <person name="Kucharzyk K."/>
            <person name="Murdoch R.W."/>
            <person name="Higgins S."/>
            <person name="Loffler F."/>
        </authorList>
    </citation>
    <scope>NUCLEOTIDE SEQUENCE</scope>
</reference>
<dbReference type="PANTHER" id="PTHR43648">
    <property type="entry name" value="ELECTRON TRANSFER FLAVOPROTEIN BETA SUBUNIT LYSINE METHYLTRANSFERASE"/>
    <property type="match status" value="1"/>
</dbReference>
<keyword evidence="1 3" id="KW-0489">Methyltransferase</keyword>
<organism evidence="3">
    <name type="scientific">bioreactor metagenome</name>
    <dbReference type="NCBI Taxonomy" id="1076179"/>
    <lineage>
        <taxon>unclassified sequences</taxon>
        <taxon>metagenomes</taxon>
        <taxon>ecological metagenomes</taxon>
    </lineage>
</organism>
<evidence type="ECO:0000256" key="1">
    <source>
        <dbReference type="ARBA" id="ARBA00022603"/>
    </source>
</evidence>
<evidence type="ECO:0000256" key="2">
    <source>
        <dbReference type="ARBA" id="ARBA00022679"/>
    </source>
</evidence>
<protein>
    <submittedName>
        <fullName evidence="3">Ribosomal protein L11 methyltransferase</fullName>
        <ecNumber evidence="3">2.1.1.-</ecNumber>
    </submittedName>
</protein>
<dbReference type="PANTHER" id="PTHR43648:SF1">
    <property type="entry name" value="ELECTRON TRANSFER FLAVOPROTEIN BETA SUBUNIT LYSINE METHYLTRANSFERASE"/>
    <property type="match status" value="1"/>
</dbReference>
<name>A0A645A2I0_9ZZZZ</name>
<gene>
    <name evidence="3" type="primary">prmA_29</name>
    <name evidence="3" type="ORF">SDC9_94105</name>
</gene>
<dbReference type="Pfam" id="PF06325">
    <property type="entry name" value="PrmA"/>
    <property type="match status" value="1"/>
</dbReference>
<dbReference type="GO" id="GO:0005840">
    <property type="term" value="C:ribosome"/>
    <property type="evidence" value="ECO:0007669"/>
    <property type="project" value="UniProtKB-KW"/>
</dbReference>
<comment type="caution">
    <text evidence="3">The sequence shown here is derived from an EMBL/GenBank/DDBJ whole genome shotgun (WGS) entry which is preliminary data.</text>
</comment>
<keyword evidence="3" id="KW-0689">Ribosomal protein</keyword>
<keyword evidence="2 3" id="KW-0808">Transferase</keyword>
<keyword evidence="3" id="KW-0687">Ribonucleoprotein</keyword>
<proteinExistence type="predicted"/>
<accession>A0A645A2I0</accession>
<sequence>MGAHSALCVDLDGVACKVAAENVSVNKEDDKIKVKNCNLLDAASAKADLIVANIIADIIMDFTPQALLFLKPGGIFISSGIILDRQDEVIKELKKHGFDILEIEQMGEWCAIAAKRD</sequence>
<dbReference type="InterPro" id="IPR029063">
    <property type="entry name" value="SAM-dependent_MTases_sf"/>
</dbReference>
<dbReference type="Gene3D" id="3.40.50.150">
    <property type="entry name" value="Vaccinia Virus protein VP39"/>
    <property type="match status" value="1"/>
</dbReference>
<dbReference type="SUPFAM" id="SSF53335">
    <property type="entry name" value="S-adenosyl-L-methionine-dependent methyltransferases"/>
    <property type="match status" value="1"/>
</dbReference>
<dbReference type="AlphaFoldDB" id="A0A645A2I0"/>
<evidence type="ECO:0000313" key="3">
    <source>
        <dbReference type="EMBL" id="MPM47395.1"/>
    </source>
</evidence>
<dbReference type="GO" id="GO:0008276">
    <property type="term" value="F:protein methyltransferase activity"/>
    <property type="evidence" value="ECO:0007669"/>
    <property type="project" value="TreeGrafter"/>
</dbReference>
<dbReference type="InterPro" id="IPR050078">
    <property type="entry name" value="Ribosomal_L11_MeTrfase_PrmA"/>
</dbReference>